<dbReference type="AlphaFoldDB" id="A0A846RN92"/>
<evidence type="ECO:0000313" key="2">
    <source>
        <dbReference type="Proteomes" id="UP000576792"/>
    </source>
</evidence>
<comment type="caution">
    <text evidence="1">The sequence shown here is derived from an EMBL/GenBank/DDBJ whole genome shotgun (WGS) entry which is preliminary data.</text>
</comment>
<accession>A0A846RN92</accession>
<reference evidence="1 2" key="1">
    <citation type="submission" date="2020-03" db="EMBL/GenBank/DDBJ databases">
        <title>Sequencing the genomes of 1000 actinobacteria strains.</title>
        <authorList>
            <person name="Klenk H.-P."/>
        </authorList>
    </citation>
    <scope>NUCLEOTIDE SEQUENCE [LARGE SCALE GENOMIC DNA]</scope>
    <source>
        <strain evidence="1 2">DSM 18964</strain>
    </source>
</reference>
<name>A0A846RN92_9MICO</name>
<proteinExistence type="predicted"/>
<evidence type="ECO:0000313" key="1">
    <source>
        <dbReference type="EMBL" id="NJC55179.1"/>
    </source>
</evidence>
<keyword evidence="2" id="KW-1185">Reference proteome</keyword>
<sequence>MLGGSAHVLPRIDSQTFWGVVSLIAHTALRDGAEALLFATIHPAEQYIGCNLCTVPQSDARQYFSAASRRMTGV</sequence>
<gene>
    <name evidence="1" type="ORF">BKA07_000214</name>
</gene>
<organism evidence="1 2">
    <name type="scientific">Brevibacterium marinum</name>
    <dbReference type="NCBI Taxonomy" id="418643"/>
    <lineage>
        <taxon>Bacteria</taxon>
        <taxon>Bacillati</taxon>
        <taxon>Actinomycetota</taxon>
        <taxon>Actinomycetes</taxon>
        <taxon>Micrococcales</taxon>
        <taxon>Brevibacteriaceae</taxon>
        <taxon>Brevibacterium</taxon>
    </lineage>
</organism>
<dbReference type="Proteomes" id="UP000576792">
    <property type="component" value="Unassembled WGS sequence"/>
</dbReference>
<dbReference type="EMBL" id="JAATJN010000001">
    <property type="protein sequence ID" value="NJC55179.1"/>
    <property type="molecule type" value="Genomic_DNA"/>
</dbReference>
<dbReference type="RefSeq" id="WP_167949250.1">
    <property type="nucleotide sequence ID" value="NZ_BAAAPQ010000026.1"/>
</dbReference>
<protein>
    <submittedName>
        <fullName evidence="1">Uncharacterized protein</fullName>
    </submittedName>
</protein>